<dbReference type="SUPFAM" id="SSF51730">
    <property type="entry name" value="FAD-linked oxidoreductase"/>
    <property type="match status" value="1"/>
</dbReference>
<name>A0A1F6CVG1_9BACT</name>
<dbReference type="AlphaFoldDB" id="A0A1F6CVG1"/>
<comment type="cofactor">
    <cofactor evidence="1 8">
        <name>FAD</name>
        <dbReference type="ChEBI" id="CHEBI:57692"/>
    </cofactor>
</comment>
<dbReference type="GO" id="GO:0071949">
    <property type="term" value="F:FAD binding"/>
    <property type="evidence" value="ECO:0007669"/>
    <property type="project" value="TreeGrafter"/>
</dbReference>
<dbReference type="Gene3D" id="3.20.20.220">
    <property type="match status" value="1"/>
</dbReference>
<dbReference type="STRING" id="1798480.A2851_03665"/>
<comment type="catalytic activity">
    <reaction evidence="7">
        <text>(6S)-5-methyl-5,6,7,8-tetrahydrofolate + NAD(+) = (6R)-5,10-methylene-5,6,7,8-tetrahydrofolate + NADH + H(+)</text>
        <dbReference type="Rhea" id="RHEA:19821"/>
        <dbReference type="ChEBI" id="CHEBI:15378"/>
        <dbReference type="ChEBI" id="CHEBI:15636"/>
        <dbReference type="ChEBI" id="CHEBI:18608"/>
        <dbReference type="ChEBI" id="CHEBI:57540"/>
        <dbReference type="ChEBI" id="CHEBI:57945"/>
        <dbReference type="EC" id="1.5.1.54"/>
    </reaction>
    <physiologicalReaction direction="right-to-left" evidence="7">
        <dbReference type="Rhea" id="RHEA:19823"/>
    </physiologicalReaction>
</comment>
<gene>
    <name evidence="9" type="ORF">A2851_03665</name>
</gene>
<evidence type="ECO:0000256" key="3">
    <source>
        <dbReference type="ARBA" id="ARBA00006743"/>
    </source>
</evidence>
<evidence type="ECO:0000256" key="5">
    <source>
        <dbReference type="ARBA" id="ARBA00022827"/>
    </source>
</evidence>
<proteinExistence type="inferred from homology"/>
<dbReference type="CDD" id="cd00537">
    <property type="entry name" value="MTHFR"/>
    <property type="match status" value="1"/>
</dbReference>
<accession>A0A1F6CVG1</accession>
<keyword evidence="4 8" id="KW-0285">Flavoprotein</keyword>
<evidence type="ECO:0000256" key="1">
    <source>
        <dbReference type="ARBA" id="ARBA00001974"/>
    </source>
</evidence>
<evidence type="ECO:0000256" key="2">
    <source>
        <dbReference type="ARBA" id="ARBA00004777"/>
    </source>
</evidence>
<dbReference type="EMBL" id="MFKT01000016">
    <property type="protein sequence ID" value="OGG53158.1"/>
    <property type="molecule type" value="Genomic_DNA"/>
</dbReference>
<sequence>MKVTDLIKNSSVPFTSIEIIPPRKGTSMETLFAELEVLMRYKPAFMSVTSHAHERSVEEVDGKKVERMKHKRLDTNAICIAAQSRLGVEPTPHLICRGFTKDETEDVLLTLHFHGIENVLALRGDGPLADAQTAASFVNEHASDLVEQIERMNDGVYLDPVERAEKTDFCIGVAGYPEKHFEAPDMETDLAYLKKKVDAGAHFIITQMFFDNEAFYRFRDDVARLGIQVPVIPGIKPLYKKQHLEVLPRIFYTKIPQSVQDSINRFDKEEDIHRAGIDSTIAQCKDLLAHGVPGIHFYSMSVAKPTSEVLNGLMA</sequence>
<dbReference type="PANTHER" id="PTHR45754:SF3">
    <property type="entry name" value="METHYLENETETRAHYDROFOLATE REDUCTASE (NADPH)"/>
    <property type="match status" value="1"/>
</dbReference>
<dbReference type="GO" id="GO:0005829">
    <property type="term" value="C:cytosol"/>
    <property type="evidence" value="ECO:0007669"/>
    <property type="project" value="TreeGrafter"/>
</dbReference>
<evidence type="ECO:0000256" key="8">
    <source>
        <dbReference type="RuleBase" id="RU003862"/>
    </source>
</evidence>
<protein>
    <recommendedName>
        <fullName evidence="8">Methylenetetrahydrofolate reductase</fullName>
    </recommendedName>
</protein>
<evidence type="ECO:0000256" key="4">
    <source>
        <dbReference type="ARBA" id="ARBA00022630"/>
    </source>
</evidence>
<evidence type="ECO:0000313" key="9">
    <source>
        <dbReference type="EMBL" id="OGG53158.1"/>
    </source>
</evidence>
<comment type="caution">
    <text evidence="9">The sequence shown here is derived from an EMBL/GenBank/DDBJ whole genome shotgun (WGS) entry which is preliminary data.</text>
</comment>
<comment type="similarity">
    <text evidence="3 8">Belongs to the methylenetetrahydrofolate reductase family.</text>
</comment>
<dbReference type="Proteomes" id="UP000176863">
    <property type="component" value="Unassembled WGS sequence"/>
</dbReference>
<evidence type="ECO:0000313" key="10">
    <source>
        <dbReference type="Proteomes" id="UP000176863"/>
    </source>
</evidence>
<organism evidence="9 10">
    <name type="scientific">Candidatus Kaiserbacteria bacterium RIFCSPHIGHO2_01_FULL_53_29</name>
    <dbReference type="NCBI Taxonomy" id="1798480"/>
    <lineage>
        <taxon>Bacteria</taxon>
        <taxon>Candidatus Kaiseribacteriota</taxon>
    </lineage>
</organism>
<keyword evidence="6 8" id="KW-0560">Oxidoreductase</keyword>
<dbReference type="UniPathway" id="UPA00193"/>
<reference evidence="9 10" key="1">
    <citation type="journal article" date="2016" name="Nat. Commun.">
        <title>Thousands of microbial genomes shed light on interconnected biogeochemical processes in an aquifer system.</title>
        <authorList>
            <person name="Anantharaman K."/>
            <person name="Brown C.T."/>
            <person name="Hug L.A."/>
            <person name="Sharon I."/>
            <person name="Castelle C.J."/>
            <person name="Probst A.J."/>
            <person name="Thomas B.C."/>
            <person name="Singh A."/>
            <person name="Wilkins M.J."/>
            <person name="Karaoz U."/>
            <person name="Brodie E.L."/>
            <person name="Williams K.H."/>
            <person name="Hubbard S.S."/>
            <person name="Banfield J.F."/>
        </authorList>
    </citation>
    <scope>NUCLEOTIDE SEQUENCE [LARGE SCALE GENOMIC DNA]</scope>
</reference>
<dbReference type="GO" id="GO:0009086">
    <property type="term" value="P:methionine biosynthetic process"/>
    <property type="evidence" value="ECO:0007669"/>
    <property type="project" value="TreeGrafter"/>
</dbReference>
<dbReference type="PANTHER" id="PTHR45754">
    <property type="entry name" value="METHYLENETETRAHYDROFOLATE REDUCTASE"/>
    <property type="match status" value="1"/>
</dbReference>
<dbReference type="Pfam" id="PF02219">
    <property type="entry name" value="MTHFR"/>
    <property type="match status" value="1"/>
</dbReference>
<dbReference type="InterPro" id="IPR029041">
    <property type="entry name" value="FAD-linked_oxidoreductase-like"/>
</dbReference>
<evidence type="ECO:0000256" key="6">
    <source>
        <dbReference type="ARBA" id="ARBA00023002"/>
    </source>
</evidence>
<keyword evidence="5 8" id="KW-0274">FAD</keyword>
<comment type="pathway">
    <text evidence="2 8">One-carbon metabolism; tetrahydrofolate interconversion.</text>
</comment>
<dbReference type="GO" id="GO:0035999">
    <property type="term" value="P:tetrahydrofolate interconversion"/>
    <property type="evidence" value="ECO:0007669"/>
    <property type="project" value="UniProtKB-UniPathway"/>
</dbReference>
<dbReference type="GO" id="GO:0106312">
    <property type="term" value="F:methylenetetrahydrofolate reductase (NADH) activity"/>
    <property type="evidence" value="ECO:0007669"/>
    <property type="project" value="UniProtKB-EC"/>
</dbReference>
<evidence type="ECO:0000256" key="7">
    <source>
        <dbReference type="ARBA" id="ARBA00048628"/>
    </source>
</evidence>
<dbReference type="InterPro" id="IPR003171">
    <property type="entry name" value="Mehydrof_redctse-like"/>
</dbReference>